<dbReference type="InterPro" id="IPR036102">
    <property type="entry name" value="OsmC/Ohrsf"/>
</dbReference>
<name>A0A6A8MAI2_9FIRM</name>
<dbReference type="EMBL" id="VUNB01000004">
    <property type="protein sequence ID" value="MST69209.1"/>
    <property type="molecule type" value="Genomic_DNA"/>
</dbReference>
<dbReference type="InterPro" id="IPR003718">
    <property type="entry name" value="OsmC/Ohr_fam"/>
</dbReference>
<proteinExistence type="predicted"/>
<dbReference type="PANTHER" id="PTHR35368:SF1">
    <property type="entry name" value="HYDROPEROXIDE REDUCTASE"/>
    <property type="match status" value="1"/>
</dbReference>
<organism evidence="1">
    <name type="scientific">Baileyella intestinalis</name>
    <dbReference type="NCBI Taxonomy" id="2606709"/>
    <lineage>
        <taxon>Bacteria</taxon>
        <taxon>Bacillati</taxon>
        <taxon>Bacillota</taxon>
        <taxon>Clostridia</taxon>
        <taxon>Peptostreptococcales</taxon>
        <taxon>Anaerovoracaceae</taxon>
        <taxon>Baileyella</taxon>
    </lineage>
</organism>
<accession>A0A6A8MAI2</accession>
<dbReference type="PANTHER" id="PTHR35368">
    <property type="entry name" value="HYDROPEROXIDE REDUCTASE"/>
    <property type="match status" value="1"/>
</dbReference>
<protein>
    <submittedName>
        <fullName evidence="1">OsmC family protein</fullName>
    </submittedName>
</protein>
<dbReference type="InterPro" id="IPR015946">
    <property type="entry name" value="KH_dom-like_a/b"/>
</dbReference>
<dbReference type="AlphaFoldDB" id="A0A6A8MAI2"/>
<reference evidence="1" key="1">
    <citation type="submission" date="2019-09" db="EMBL/GenBank/DDBJ databases">
        <title>In-depth cultivation of the pig gut microbiome towards novel bacterial diversity and tailored functional studies.</title>
        <authorList>
            <person name="Wylensek D."/>
            <person name="Hitch T.C.A."/>
            <person name="Clavel T."/>
        </authorList>
    </citation>
    <scope>NUCLEOTIDE SEQUENCE</scope>
    <source>
        <strain evidence="1">RF-744-FAT-WT-3</strain>
    </source>
</reference>
<evidence type="ECO:0000313" key="1">
    <source>
        <dbReference type="EMBL" id="MST69209.1"/>
    </source>
</evidence>
<sequence>MISTFNAKVSRLSDGLQVEAQSRGFKVLMDEPVEGGGTDKGMNPVELLLSSYGGCLTILAAMMAPGYQVELEECFAELEGDLDLDEGSEYNGFQEIRVTFHVKSSSPEENVKNLVQGIEAGCPIGNTLKGKVNIKFNDIVFE</sequence>
<dbReference type="RefSeq" id="WP_154572671.1">
    <property type="nucleotide sequence ID" value="NZ_VUNB01000004.1"/>
</dbReference>
<dbReference type="Pfam" id="PF02566">
    <property type="entry name" value="OsmC"/>
    <property type="match status" value="1"/>
</dbReference>
<gene>
    <name evidence="1" type="ORF">FYJ66_06335</name>
</gene>
<dbReference type="Gene3D" id="3.30.300.20">
    <property type="match status" value="1"/>
</dbReference>
<dbReference type="SUPFAM" id="SSF82784">
    <property type="entry name" value="OsmC-like"/>
    <property type="match status" value="1"/>
</dbReference>
<dbReference type="InterPro" id="IPR052924">
    <property type="entry name" value="OsmC/Ohr_hydroprdx_reductase"/>
</dbReference>
<comment type="caution">
    <text evidence="1">The sequence shown here is derived from an EMBL/GenBank/DDBJ whole genome shotgun (WGS) entry which is preliminary data.</text>
</comment>